<organism evidence="3 4">
    <name type="scientific">Streptomyces minutiscleroticus</name>
    <dbReference type="NCBI Taxonomy" id="68238"/>
    <lineage>
        <taxon>Bacteria</taxon>
        <taxon>Bacillati</taxon>
        <taxon>Actinomycetota</taxon>
        <taxon>Actinomycetes</taxon>
        <taxon>Kitasatosporales</taxon>
        <taxon>Streptomycetaceae</taxon>
        <taxon>Streptomyces</taxon>
    </lineage>
</organism>
<accession>A0A918P403</accession>
<dbReference type="RefSeq" id="WP_229919957.1">
    <property type="nucleotide sequence ID" value="NZ_BMVU01000127.1"/>
</dbReference>
<proteinExistence type="predicted"/>
<dbReference type="AlphaFoldDB" id="A0A918P403"/>
<reference evidence="3" key="1">
    <citation type="journal article" date="2014" name="Int. J. Syst. Evol. Microbiol.">
        <title>Complete genome sequence of Corynebacterium casei LMG S-19264T (=DSM 44701T), isolated from a smear-ripened cheese.</title>
        <authorList>
            <consortium name="US DOE Joint Genome Institute (JGI-PGF)"/>
            <person name="Walter F."/>
            <person name="Albersmeier A."/>
            <person name="Kalinowski J."/>
            <person name="Ruckert C."/>
        </authorList>
    </citation>
    <scope>NUCLEOTIDE SEQUENCE</scope>
    <source>
        <strain evidence="3">JCM 4790</strain>
    </source>
</reference>
<evidence type="ECO:0000256" key="1">
    <source>
        <dbReference type="SAM" id="Coils"/>
    </source>
</evidence>
<feature type="region of interest" description="Disordered" evidence="2">
    <location>
        <begin position="84"/>
        <end position="183"/>
    </location>
</feature>
<evidence type="ECO:0000313" key="3">
    <source>
        <dbReference type="EMBL" id="GGY18370.1"/>
    </source>
</evidence>
<comment type="caution">
    <text evidence="3">The sequence shown here is derived from an EMBL/GenBank/DDBJ whole genome shotgun (WGS) entry which is preliminary data.</text>
</comment>
<name>A0A918P403_9ACTN</name>
<feature type="compositionally biased region" description="Low complexity" evidence="2">
    <location>
        <begin position="103"/>
        <end position="124"/>
    </location>
</feature>
<evidence type="ECO:0000313" key="4">
    <source>
        <dbReference type="Proteomes" id="UP000619244"/>
    </source>
</evidence>
<evidence type="ECO:0000256" key="2">
    <source>
        <dbReference type="SAM" id="MobiDB-lite"/>
    </source>
</evidence>
<gene>
    <name evidence="3" type="ORF">GCM10010358_82020</name>
</gene>
<keyword evidence="4" id="KW-1185">Reference proteome</keyword>
<dbReference type="Proteomes" id="UP000619244">
    <property type="component" value="Unassembled WGS sequence"/>
</dbReference>
<protein>
    <submittedName>
        <fullName evidence="3">Uncharacterized protein</fullName>
    </submittedName>
</protein>
<keyword evidence="1" id="KW-0175">Coiled coil</keyword>
<feature type="coiled-coil region" evidence="1">
    <location>
        <begin position="11"/>
        <end position="48"/>
    </location>
</feature>
<dbReference type="EMBL" id="BMVU01000127">
    <property type="protein sequence ID" value="GGY18370.1"/>
    <property type="molecule type" value="Genomic_DNA"/>
</dbReference>
<reference evidence="3" key="2">
    <citation type="submission" date="2020-09" db="EMBL/GenBank/DDBJ databases">
        <authorList>
            <person name="Sun Q."/>
            <person name="Ohkuma M."/>
        </authorList>
    </citation>
    <scope>NUCLEOTIDE SEQUENCE</scope>
    <source>
        <strain evidence="3">JCM 4790</strain>
    </source>
</reference>
<sequence>MLELERITARRNELDTLAEESAKQLAEVQAEREELVIAERVLHRLAEQDRAVAEAAAAVAPRQPGWRHGRFCWSRTAAEGSGCRRRGVADPVQPATRRRSRCTRASPCGHGAGGAAPHAVGRGPFRTRLREHLGTPPGPLTFGVVEQAADANPAESDGLDCKERLPGPRARAGGTSWPRRSPR</sequence>